<dbReference type="PANTHER" id="PTHR43002">
    <property type="entry name" value="GLYCOGEN DEBRANCHING ENZYME"/>
    <property type="match status" value="1"/>
</dbReference>
<dbReference type="InterPro" id="IPR014756">
    <property type="entry name" value="Ig_E-set"/>
</dbReference>
<dbReference type="SUPFAM" id="SSF51011">
    <property type="entry name" value="Glycosyl hydrolase domain"/>
    <property type="match status" value="1"/>
</dbReference>
<sequence length="708" mass="78141">MSGLEVVHRIDSYPTHKINGLGVRAGRPYPLGATLVPGGVNFAVFSDTATSMSVVLYRRGEAEPHVELEYPEEFRTGSIFSMTVFGLDHENIEYGFRADGPFDPVRGHRFDPRRVLADPYARLVAGRDVWGTTPDRSDNYQYRSRVGLDDFDWGADTPPRIPTEDLVVYEAHVRGFTQHPSSATLAPGTFAGLREKIPYLKRLGVNCVELMPIFEFDECDNPRSNPVTGEPLVNFWGYNTLSFMAPKAGYAATGRWGMQADEFRTLVKDLHAAGIEVVLDVVFNHTAEGNEQGPTISFRGLDNATYYMLTPEGYYYNFSGTGNTVNCNHPVVREFVLACLRHWVADFHVDGFRFDLAAILSRDEDGTPLPNPPLLELLAFDPVLRESKLIAEAWDAAGLYEVGRFPAYGRWSEWNGKYRDAVRKFLKGDSGTVSELAARVIGSPDLYAGRGANASINFLTAHDGFTLADMVSYNDKHNEANGEGNGDGANDNNSWNCGAEGPTDDPGINALRLRQMKNALAILLTSQGVPMLLAGDEFARTQQGNNNTYCQDNELSWLDWSLEESNAELLEFTRGLIALRSAHLVLRATDHPDGTTPPGDELPDISWHGREIGQPDWSDDSRLLAVLRSGLGDSDCVYTAMNSHWEAADLALPQLPGGLVWHLAVDTSAPAPQDLYRPGLEPELENPYRYLVGPRSVVVLVGRPPAQS</sequence>
<keyword evidence="10" id="KW-1185">Reference proteome</keyword>
<evidence type="ECO:0000313" key="9">
    <source>
        <dbReference type="Proteomes" id="UP001592530"/>
    </source>
</evidence>
<dbReference type="InterPro" id="IPR017853">
    <property type="entry name" value="GH"/>
</dbReference>
<dbReference type="RefSeq" id="WP_380501932.1">
    <property type="nucleotide sequence ID" value="NZ_JBHEZX010000001.1"/>
</dbReference>
<evidence type="ECO:0000313" key="7">
    <source>
        <dbReference type="EMBL" id="MFC1408265.1"/>
    </source>
</evidence>
<dbReference type="Gene3D" id="2.60.40.1180">
    <property type="entry name" value="Golgi alpha-mannosidase II"/>
    <property type="match status" value="1"/>
</dbReference>
<dbReference type="EMBL" id="JBHEZY010000002">
    <property type="protein sequence ID" value="MFC1430160.1"/>
    <property type="molecule type" value="Genomic_DNA"/>
</dbReference>
<dbReference type="CDD" id="cd11326">
    <property type="entry name" value="AmyAc_Glg_debranch"/>
    <property type="match status" value="1"/>
</dbReference>
<dbReference type="EC" id="3.2.1.196" evidence="7"/>
<dbReference type="GO" id="GO:0120549">
    <property type="term" value="F:limit dextrin alpha-1,6-maltotetraose-hydrolase activity"/>
    <property type="evidence" value="ECO:0007669"/>
    <property type="project" value="UniProtKB-EC"/>
</dbReference>
<gene>
    <name evidence="7" type="primary">glgX</name>
    <name evidence="8" type="ORF">ACEZDB_05735</name>
    <name evidence="7" type="ORF">ACEZDG_03105</name>
</gene>
<keyword evidence="2 7" id="KW-0378">Hydrolase</keyword>
<dbReference type="Gene3D" id="3.20.20.80">
    <property type="entry name" value="Glycosidases"/>
    <property type="match status" value="1"/>
</dbReference>
<feature type="region of interest" description="Disordered" evidence="5">
    <location>
        <begin position="478"/>
        <end position="501"/>
    </location>
</feature>
<dbReference type="SUPFAM" id="SSF51445">
    <property type="entry name" value="(Trans)glycosidases"/>
    <property type="match status" value="1"/>
</dbReference>
<proteinExistence type="inferred from homology"/>
<dbReference type="InterPro" id="IPR048650">
    <property type="entry name" value="ISOA1-3-like_C"/>
</dbReference>
<protein>
    <submittedName>
        <fullName evidence="7">Glycogen debranching protein GlgX</fullName>
        <ecNumber evidence="7">3.2.1.196</ecNumber>
    </submittedName>
</protein>
<evidence type="ECO:0000256" key="4">
    <source>
        <dbReference type="ARBA" id="ARBA00023295"/>
    </source>
</evidence>
<evidence type="ECO:0000256" key="1">
    <source>
        <dbReference type="ARBA" id="ARBA00008061"/>
    </source>
</evidence>
<comment type="similarity">
    <text evidence="1">Belongs to the glycosyl hydrolase 13 family.</text>
</comment>
<dbReference type="SMART" id="SM00642">
    <property type="entry name" value="Aamy"/>
    <property type="match status" value="1"/>
</dbReference>
<comment type="caution">
    <text evidence="7">The sequence shown here is derived from an EMBL/GenBank/DDBJ whole genome shotgun (WGS) entry which is preliminary data.</text>
</comment>
<name>A0ABV6V3H4_9ACTN</name>
<dbReference type="Gene3D" id="2.60.40.10">
    <property type="entry name" value="Immunoglobulins"/>
    <property type="match status" value="1"/>
</dbReference>
<dbReference type="InterPro" id="IPR013783">
    <property type="entry name" value="Ig-like_fold"/>
</dbReference>
<reference evidence="9 10" key="1">
    <citation type="submission" date="2024-09" db="EMBL/GenBank/DDBJ databases">
        <authorList>
            <person name="Lee S.D."/>
        </authorList>
    </citation>
    <scope>NUCLEOTIDE SEQUENCE [LARGE SCALE GENOMIC DNA]</scope>
    <source>
        <strain evidence="7 10">N1-1</strain>
        <strain evidence="8 9">N1-3</strain>
    </source>
</reference>
<dbReference type="InterPro" id="IPR011837">
    <property type="entry name" value="Glycogen_debranch_GlgX"/>
</dbReference>
<dbReference type="Pfam" id="PF02922">
    <property type="entry name" value="CBM_48"/>
    <property type="match status" value="1"/>
</dbReference>
<dbReference type="Pfam" id="PF21156">
    <property type="entry name" value="ISOA1-3_C"/>
    <property type="match status" value="1"/>
</dbReference>
<keyword evidence="3" id="KW-0809">Transit peptide</keyword>
<feature type="domain" description="Glycosyl hydrolase family 13 catalytic" evidence="6">
    <location>
        <begin position="170"/>
        <end position="580"/>
    </location>
</feature>
<dbReference type="Proteomes" id="UP001592530">
    <property type="component" value="Unassembled WGS sequence"/>
</dbReference>
<dbReference type="Pfam" id="PF00128">
    <property type="entry name" value="Alpha-amylase"/>
    <property type="match status" value="1"/>
</dbReference>
<dbReference type="SUPFAM" id="SSF81296">
    <property type="entry name" value="E set domains"/>
    <property type="match status" value="1"/>
</dbReference>
<evidence type="ECO:0000313" key="10">
    <source>
        <dbReference type="Proteomes" id="UP001592582"/>
    </source>
</evidence>
<evidence type="ECO:0000256" key="3">
    <source>
        <dbReference type="ARBA" id="ARBA00022946"/>
    </source>
</evidence>
<evidence type="ECO:0000256" key="2">
    <source>
        <dbReference type="ARBA" id="ARBA00022801"/>
    </source>
</evidence>
<dbReference type="InterPro" id="IPR013780">
    <property type="entry name" value="Glyco_hydro_b"/>
</dbReference>
<dbReference type="NCBIfam" id="TIGR02100">
    <property type="entry name" value="glgX_debranch"/>
    <property type="match status" value="1"/>
</dbReference>
<keyword evidence="4 7" id="KW-0326">Glycosidase</keyword>
<evidence type="ECO:0000256" key="5">
    <source>
        <dbReference type="SAM" id="MobiDB-lite"/>
    </source>
</evidence>
<dbReference type="CDD" id="cd11234">
    <property type="entry name" value="E_set_GDE_N"/>
    <property type="match status" value="1"/>
</dbReference>
<organism evidence="7 10">
    <name type="scientific">Streptacidiphilus alkalitolerans</name>
    <dbReference type="NCBI Taxonomy" id="3342712"/>
    <lineage>
        <taxon>Bacteria</taxon>
        <taxon>Bacillati</taxon>
        <taxon>Actinomycetota</taxon>
        <taxon>Actinomycetes</taxon>
        <taxon>Kitasatosporales</taxon>
        <taxon>Streptomycetaceae</taxon>
        <taxon>Streptacidiphilus</taxon>
    </lineage>
</organism>
<evidence type="ECO:0000259" key="6">
    <source>
        <dbReference type="SMART" id="SM00642"/>
    </source>
</evidence>
<dbReference type="InterPro" id="IPR006047">
    <property type="entry name" value="GH13_cat_dom"/>
</dbReference>
<dbReference type="EMBL" id="JBHEZX010000001">
    <property type="protein sequence ID" value="MFC1408265.1"/>
    <property type="molecule type" value="Genomic_DNA"/>
</dbReference>
<evidence type="ECO:0000313" key="8">
    <source>
        <dbReference type="EMBL" id="MFC1430160.1"/>
    </source>
</evidence>
<accession>A0ABV6V3H4</accession>
<dbReference type="InterPro" id="IPR004193">
    <property type="entry name" value="Glyco_hydro_13_N"/>
</dbReference>
<dbReference type="Proteomes" id="UP001592582">
    <property type="component" value="Unassembled WGS sequence"/>
</dbReference>